<keyword evidence="3" id="KW-1185">Reference proteome</keyword>
<keyword evidence="1" id="KW-1133">Transmembrane helix</keyword>
<comment type="caution">
    <text evidence="2">The sequence shown here is derived from an EMBL/GenBank/DDBJ whole genome shotgun (WGS) entry which is preliminary data.</text>
</comment>
<reference evidence="3" key="1">
    <citation type="journal article" date="2019" name="Int. J. Syst. Evol. Microbiol.">
        <title>The Global Catalogue of Microorganisms (GCM) 10K type strain sequencing project: providing services to taxonomists for standard genome sequencing and annotation.</title>
        <authorList>
            <consortium name="The Broad Institute Genomics Platform"/>
            <consortium name="The Broad Institute Genome Sequencing Center for Infectious Disease"/>
            <person name="Wu L."/>
            <person name="Ma J."/>
        </authorList>
    </citation>
    <scope>NUCLEOTIDE SEQUENCE [LARGE SCALE GENOMIC DNA]</scope>
    <source>
        <strain evidence="3">CGMCC 4.7152</strain>
    </source>
</reference>
<accession>A0ABV9W4C8</accession>
<proteinExistence type="predicted"/>
<evidence type="ECO:0000256" key="1">
    <source>
        <dbReference type="SAM" id="Phobius"/>
    </source>
</evidence>
<protein>
    <submittedName>
        <fullName evidence="2">Permease prefix domain 1-containing protein</fullName>
    </submittedName>
</protein>
<dbReference type="Proteomes" id="UP001595912">
    <property type="component" value="Unassembled WGS sequence"/>
</dbReference>
<dbReference type="InterPro" id="IPR047928">
    <property type="entry name" value="Perm_prefix_1"/>
</dbReference>
<dbReference type="NCBIfam" id="NF038403">
    <property type="entry name" value="perm_prefix_1"/>
    <property type="match status" value="1"/>
</dbReference>
<evidence type="ECO:0000313" key="2">
    <source>
        <dbReference type="EMBL" id="MFC5003244.1"/>
    </source>
</evidence>
<keyword evidence="1" id="KW-0472">Membrane</keyword>
<keyword evidence="1" id="KW-0812">Transmembrane</keyword>
<evidence type="ECO:0000313" key="3">
    <source>
        <dbReference type="Proteomes" id="UP001595912"/>
    </source>
</evidence>
<gene>
    <name evidence="2" type="ORF">ACFPIJ_36110</name>
</gene>
<sequence>MTTAQSPVERYLDEMFDRLAGTGAPGRRMLAEAESHLLAATEDGIGRGLDPETAERDAVARFGAAADIARQVTPAPTSLRAALRRSAVGGWAVAGAALAWYGTSGVLTWLLGRPFAQLMVATDRFGNQRNMCDRPWVPNVSGLDCAGYYYGELNRVPVGGARFPFAVVALIGIGLLVALVVARRRTPLGTDAWTPAGPALRLAFAVPFGFVALLLLFYATLGAFAFMQNWTLSYLVAGLLAGVIAVVAVRKARRPA</sequence>
<dbReference type="EMBL" id="JBHSIU010000047">
    <property type="protein sequence ID" value="MFC5003244.1"/>
    <property type="molecule type" value="Genomic_DNA"/>
</dbReference>
<name>A0ABV9W4C8_9ACTN</name>
<feature type="transmembrane region" description="Helical" evidence="1">
    <location>
        <begin position="232"/>
        <end position="249"/>
    </location>
</feature>
<feature type="transmembrane region" description="Helical" evidence="1">
    <location>
        <begin position="88"/>
        <end position="111"/>
    </location>
</feature>
<dbReference type="RefSeq" id="WP_380122103.1">
    <property type="nucleotide sequence ID" value="NZ_JBHSIU010000047.1"/>
</dbReference>
<organism evidence="2 3">
    <name type="scientific">Dactylosporangium cerinum</name>
    <dbReference type="NCBI Taxonomy" id="1434730"/>
    <lineage>
        <taxon>Bacteria</taxon>
        <taxon>Bacillati</taxon>
        <taxon>Actinomycetota</taxon>
        <taxon>Actinomycetes</taxon>
        <taxon>Micromonosporales</taxon>
        <taxon>Micromonosporaceae</taxon>
        <taxon>Dactylosporangium</taxon>
    </lineage>
</organism>
<dbReference type="Pfam" id="PF22564">
    <property type="entry name" value="HAAS"/>
    <property type="match status" value="1"/>
</dbReference>
<feature type="transmembrane region" description="Helical" evidence="1">
    <location>
        <begin position="163"/>
        <end position="182"/>
    </location>
</feature>
<feature type="transmembrane region" description="Helical" evidence="1">
    <location>
        <begin position="202"/>
        <end position="226"/>
    </location>
</feature>